<dbReference type="Pfam" id="PF01602">
    <property type="entry name" value="Adaptin_N"/>
    <property type="match status" value="1"/>
</dbReference>
<evidence type="ECO:0000256" key="3">
    <source>
        <dbReference type="ARBA" id="ARBA00022448"/>
    </source>
</evidence>
<dbReference type="InterPro" id="IPR011989">
    <property type="entry name" value="ARM-like"/>
</dbReference>
<sequence>MASDPLVSLFNLINSTPNAELSRISIEDFSGAGRGVCVKERMRGGQVAVGIPGLLVITANANSPCLKDDSEAYRRWIGKLEKILSGAELLALVLLRLLERSRSDLGPSDWRSLYLRTLPSKYPTISYWTEVDKKIFSAASSVLAVELGKAERTCKIFCEKIGKVTSGRYGKEDIEWAYWTIETRGCYHRLGPVGDMARLVCGRGSAWFISRVCLVPVGDMVNHSPGAYSEESSGKCGMERRCGNYNVREHRYEFTAMREYTEGEQFFVMYSTCASTDLLMRYGFSTLTAELHGDCRFESVQVAAERLRSPGEAVEQLIDSGLFVGFDGSLSHSFSTTARLKIARLHGISASLQNVVYGDSLGNAGHEREARALCGAVIQQEIESRLHALTEGGASEMIEGFLRGQIAILQKALGRLADAISGLPCVMSSLNLKSLHHLQSKMSAAVPKVLKKKEGRYFHANKRSEIHEMKEELHSHDKHKQKDAIKRVIASMTLGKDVSSLFPDMVQCMQSNQMEIKKLVYLYVLNYAKTQPELAVLAVNTFMKDAGDPNPLIRALALRTMGCIRLDQICEYLLEPLRRCCRDQDPYVRKTAAICVSKVWEINPEVVEDQGFIEVLRDMTGDRNPVVVANAVASLLELSESKEDPSVLGMNSGMVEKLLAALNECTEWGQVMLLDGIALYEPTSSQDAEGVIERVTARLSHANPAVVMAAVRVIMCDLDKVSENDEFVKQVVKKLHPPLVSLLSNPPEIQYVAIRNLNLIVQKWPQVMNSDVKIFFCRYTDPIYLKIEKVDMMVRLCTSKNAEQVLSEFKEYAADVDVDFSRKAVRAIGRVAVEVNGVARKAMPVLLELIDMKVNHIVQEAVVVVADILRKYHIEYEKAISALCDNLESLDQPEAKASMIWMLGEYAEHIENVDAVLNTFMEFFTDEPVSVQLQLLTAIVKLFLKCPDVGQPMVTQVLQLCTEYSSNPDLRDRGYLYWRLLSTDPELAKQVVLCDKPEVWAPVESPYMRQYHRKLLTKLCDETGLMSSVFYLPSEDFVTRMRVHDTDDYTGDDYQQDLLEGEDRTESSAQQRGASEEDGSSSAEAYGRRSQGPSTNTVDLLDL</sequence>
<dbReference type="InterPro" id="IPR016024">
    <property type="entry name" value="ARM-type_fold"/>
</dbReference>
<evidence type="ECO:0000313" key="9">
    <source>
        <dbReference type="Proteomes" id="UP000570595"/>
    </source>
</evidence>
<evidence type="ECO:0000259" key="7">
    <source>
        <dbReference type="Pfam" id="PF01602"/>
    </source>
</evidence>
<dbReference type="GO" id="GO:0016192">
    <property type="term" value="P:vesicle-mediated transport"/>
    <property type="evidence" value="ECO:0007669"/>
    <property type="project" value="InterPro"/>
</dbReference>
<dbReference type="OrthoDB" id="10254310at2759"/>
<feature type="region of interest" description="Disordered" evidence="6">
    <location>
        <begin position="1048"/>
        <end position="1103"/>
    </location>
</feature>
<dbReference type="AlphaFoldDB" id="A0A7J6MGY7"/>
<dbReference type="GO" id="GO:0012505">
    <property type="term" value="C:endomembrane system"/>
    <property type="evidence" value="ECO:0007669"/>
    <property type="project" value="UniProtKB-SubCell"/>
</dbReference>
<keyword evidence="4" id="KW-0653">Protein transport</keyword>
<name>A0A7J6MGY7_PEROL</name>
<feature type="domain" description="Clathrin/coatomer adaptor adaptin-like N-terminal" evidence="7">
    <location>
        <begin position="464"/>
        <end position="984"/>
    </location>
</feature>
<proteinExistence type="inferred from homology"/>
<comment type="subcellular location">
    <subcellularLocation>
        <location evidence="1">Endomembrane system</location>
    </subcellularLocation>
</comment>
<comment type="caution">
    <text evidence="8">The sequence shown here is derived from an EMBL/GenBank/DDBJ whole genome shotgun (WGS) entry which is preliminary data.</text>
</comment>
<dbReference type="GO" id="GO:0030117">
    <property type="term" value="C:membrane coat"/>
    <property type="evidence" value="ECO:0007669"/>
    <property type="project" value="InterPro"/>
</dbReference>
<protein>
    <recommendedName>
        <fullName evidence="7">Clathrin/coatomer adaptor adaptin-like N-terminal domain-containing protein</fullName>
    </recommendedName>
</protein>
<dbReference type="InterPro" id="IPR046341">
    <property type="entry name" value="SET_dom_sf"/>
</dbReference>
<keyword evidence="3" id="KW-0813">Transport</keyword>
<evidence type="ECO:0000256" key="2">
    <source>
        <dbReference type="ARBA" id="ARBA00006613"/>
    </source>
</evidence>
<feature type="compositionally biased region" description="Polar residues" evidence="6">
    <location>
        <begin position="1091"/>
        <end position="1103"/>
    </location>
</feature>
<dbReference type="Gene3D" id="3.90.1410.10">
    <property type="entry name" value="set domain protein methyltransferase, domain 1"/>
    <property type="match status" value="1"/>
</dbReference>
<evidence type="ECO:0000256" key="1">
    <source>
        <dbReference type="ARBA" id="ARBA00004308"/>
    </source>
</evidence>
<dbReference type="InterPro" id="IPR002553">
    <property type="entry name" value="Clathrin/coatomer_adapt-like_N"/>
</dbReference>
<evidence type="ECO:0000256" key="5">
    <source>
        <dbReference type="ARBA" id="ARBA00023136"/>
    </source>
</evidence>
<dbReference type="CDD" id="cd10527">
    <property type="entry name" value="SET_LSMT"/>
    <property type="match status" value="1"/>
</dbReference>
<evidence type="ECO:0000313" key="8">
    <source>
        <dbReference type="EMBL" id="KAF4670869.1"/>
    </source>
</evidence>
<dbReference type="SUPFAM" id="SSF82199">
    <property type="entry name" value="SET domain"/>
    <property type="match status" value="1"/>
</dbReference>
<reference evidence="8 9" key="1">
    <citation type="submission" date="2020-04" db="EMBL/GenBank/DDBJ databases">
        <title>Perkinsus olseni comparative genomics.</title>
        <authorList>
            <person name="Bogema D.R."/>
        </authorList>
    </citation>
    <scope>NUCLEOTIDE SEQUENCE [LARGE SCALE GENOMIC DNA]</scope>
    <source>
        <strain evidence="8">ATCC PRA-179</strain>
    </source>
</reference>
<dbReference type="InterPro" id="IPR026739">
    <property type="entry name" value="AP_beta"/>
</dbReference>
<evidence type="ECO:0000256" key="6">
    <source>
        <dbReference type="SAM" id="MobiDB-lite"/>
    </source>
</evidence>
<accession>A0A7J6MGY7</accession>
<comment type="similarity">
    <text evidence="2">Belongs to the adaptor complexes large subunit family.</text>
</comment>
<dbReference type="Proteomes" id="UP000570595">
    <property type="component" value="Unassembled WGS sequence"/>
</dbReference>
<dbReference type="PANTHER" id="PTHR11134">
    <property type="entry name" value="ADAPTOR COMPLEX SUBUNIT BETA FAMILY MEMBER"/>
    <property type="match status" value="1"/>
</dbReference>
<keyword evidence="5" id="KW-0472">Membrane</keyword>
<organism evidence="8 9">
    <name type="scientific">Perkinsus olseni</name>
    <name type="common">Perkinsus atlanticus</name>
    <dbReference type="NCBI Taxonomy" id="32597"/>
    <lineage>
        <taxon>Eukaryota</taxon>
        <taxon>Sar</taxon>
        <taxon>Alveolata</taxon>
        <taxon>Perkinsozoa</taxon>
        <taxon>Perkinsea</taxon>
        <taxon>Perkinsida</taxon>
        <taxon>Perkinsidae</taxon>
        <taxon>Perkinsus</taxon>
    </lineage>
</organism>
<gene>
    <name evidence="8" type="ORF">FOZ61_007880</name>
</gene>
<evidence type="ECO:0000256" key="4">
    <source>
        <dbReference type="ARBA" id="ARBA00022927"/>
    </source>
</evidence>
<dbReference type="GO" id="GO:0006886">
    <property type="term" value="P:intracellular protein transport"/>
    <property type="evidence" value="ECO:0007669"/>
    <property type="project" value="InterPro"/>
</dbReference>
<dbReference type="SUPFAM" id="SSF48371">
    <property type="entry name" value="ARM repeat"/>
    <property type="match status" value="1"/>
</dbReference>
<dbReference type="Gene3D" id="1.25.10.10">
    <property type="entry name" value="Leucine-rich Repeat Variant"/>
    <property type="match status" value="1"/>
</dbReference>
<dbReference type="EMBL" id="JABAHT010000005">
    <property type="protein sequence ID" value="KAF4670869.1"/>
    <property type="molecule type" value="Genomic_DNA"/>
</dbReference>